<evidence type="ECO:0000256" key="9">
    <source>
        <dbReference type="RuleBase" id="RU000488"/>
    </source>
</evidence>
<keyword evidence="7 8" id="KW-0472">Membrane</keyword>
<evidence type="ECO:0000256" key="4">
    <source>
        <dbReference type="ARBA" id="ARBA00022692"/>
    </source>
</evidence>
<dbReference type="AlphaFoldDB" id="A0A6N2MLL4"/>
<evidence type="ECO:0000256" key="2">
    <source>
        <dbReference type="ARBA" id="ARBA00006375"/>
    </source>
</evidence>
<dbReference type="InterPro" id="IPR023395">
    <property type="entry name" value="MCP_dom_sf"/>
</dbReference>
<proteinExistence type="inferred from homology"/>
<evidence type="ECO:0000256" key="3">
    <source>
        <dbReference type="ARBA" id="ARBA00022448"/>
    </source>
</evidence>
<evidence type="ECO:0000256" key="6">
    <source>
        <dbReference type="ARBA" id="ARBA00022989"/>
    </source>
</evidence>
<dbReference type="InterPro" id="IPR018108">
    <property type="entry name" value="MCP_transmembrane"/>
</dbReference>
<evidence type="ECO:0000313" key="10">
    <source>
        <dbReference type="EMBL" id="VFU50532.1"/>
    </source>
</evidence>
<comment type="subcellular location">
    <subcellularLocation>
        <location evidence="1">Membrane</location>
        <topology evidence="1">Multi-pass membrane protein</topology>
    </subcellularLocation>
</comment>
<evidence type="ECO:0000256" key="8">
    <source>
        <dbReference type="PROSITE-ProRule" id="PRU00282"/>
    </source>
</evidence>
<dbReference type="PRINTS" id="PR00926">
    <property type="entry name" value="MITOCARRIER"/>
</dbReference>
<evidence type="ECO:0000256" key="5">
    <source>
        <dbReference type="ARBA" id="ARBA00022737"/>
    </source>
</evidence>
<evidence type="ECO:0000256" key="7">
    <source>
        <dbReference type="ARBA" id="ARBA00023136"/>
    </source>
</evidence>
<protein>
    <recommendedName>
        <fullName evidence="11">Mitochondrial substrate carrier family protein ucpB</fullName>
    </recommendedName>
</protein>
<keyword evidence="5" id="KW-0677">Repeat</keyword>
<dbReference type="EMBL" id="CAADRP010001730">
    <property type="protein sequence ID" value="VFU50532.1"/>
    <property type="molecule type" value="Genomic_DNA"/>
</dbReference>
<evidence type="ECO:0000256" key="1">
    <source>
        <dbReference type="ARBA" id="ARBA00004141"/>
    </source>
</evidence>
<dbReference type="Gene3D" id="1.50.40.10">
    <property type="entry name" value="Mitochondrial carrier domain"/>
    <property type="match status" value="1"/>
</dbReference>
<reference evidence="10" key="1">
    <citation type="submission" date="2019-03" db="EMBL/GenBank/DDBJ databases">
        <authorList>
            <person name="Mank J."/>
            <person name="Almeida P."/>
        </authorList>
    </citation>
    <scope>NUCLEOTIDE SEQUENCE</scope>
    <source>
        <strain evidence="10">78183</strain>
    </source>
</reference>
<dbReference type="Pfam" id="PF00153">
    <property type="entry name" value="Mito_carr"/>
    <property type="match status" value="3"/>
</dbReference>
<dbReference type="GO" id="GO:0016020">
    <property type="term" value="C:membrane"/>
    <property type="evidence" value="ECO:0007669"/>
    <property type="project" value="UniProtKB-SubCell"/>
</dbReference>
<dbReference type="PANTHER" id="PTHR45618">
    <property type="entry name" value="MITOCHONDRIAL DICARBOXYLATE CARRIER-RELATED"/>
    <property type="match status" value="1"/>
</dbReference>
<dbReference type="GO" id="GO:0022857">
    <property type="term" value="F:transmembrane transporter activity"/>
    <property type="evidence" value="ECO:0007669"/>
    <property type="project" value="UniProtKB-ARBA"/>
</dbReference>
<dbReference type="PROSITE" id="PS50920">
    <property type="entry name" value="SOLCAR"/>
    <property type="match status" value="3"/>
</dbReference>
<accession>A0A6N2MLL4</accession>
<dbReference type="InterPro" id="IPR002067">
    <property type="entry name" value="MCP"/>
</dbReference>
<keyword evidence="4 8" id="KW-0812">Transmembrane</keyword>
<keyword evidence="3 9" id="KW-0813">Transport</keyword>
<dbReference type="SUPFAM" id="SSF103506">
    <property type="entry name" value="Mitochondrial carrier"/>
    <property type="match status" value="1"/>
</dbReference>
<evidence type="ECO:0008006" key="11">
    <source>
        <dbReference type="Google" id="ProtNLM"/>
    </source>
</evidence>
<feature type="repeat" description="Solcar" evidence="8">
    <location>
        <begin position="221"/>
        <end position="310"/>
    </location>
</feature>
<feature type="repeat" description="Solcar" evidence="8">
    <location>
        <begin position="32"/>
        <end position="120"/>
    </location>
</feature>
<comment type="similarity">
    <text evidence="2 9">Belongs to the mitochondrial carrier (TC 2.A.29) family.</text>
</comment>
<organism evidence="10">
    <name type="scientific">Salix viminalis</name>
    <name type="common">Common osier</name>
    <name type="synonym">Basket willow</name>
    <dbReference type="NCBI Taxonomy" id="40686"/>
    <lineage>
        <taxon>Eukaryota</taxon>
        <taxon>Viridiplantae</taxon>
        <taxon>Streptophyta</taxon>
        <taxon>Embryophyta</taxon>
        <taxon>Tracheophyta</taxon>
        <taxon>Spermatophyta</taxon>
        <taxon>Magnoliopsida</taxon>
        <taxon>eudicotyledons</taxon>
        <taxon>Gunneridae</taxon>
        <taxon>Pentapetalae</taxon>
        <taxon>rosids</taxon>
        <taxon>fabids</taxon>
        <taxon>Malpighiales</taxon>
        <taxon>Salicaceae</taxon>
        <taxon>Saliceae</taxon>
        <taxon>Salix</taxon>
    </lineage>
</organism>
<gene>
    <name evidence="10" type="ORF">SVIM_LOCUS337132</name>
</gene>
<dbReference type="InterPro" id="IPR050391">
    <property type="entry name" value="Mito_Metabolite_Transporter"/>
</dbReference>
<feature type="repeat" description="Solcar" evidence="8">
    <location>
        <begin position="128"/>
        <end position="212"/>
    </location>
</feature>
<keyword evidence="6" id="KW-1133">Transmembrane helix</keyword>
<name>A0A6N2MLL4_SALVM</name>
<sequence>MDGGHSHSGSRNSDSFVVKVAEEKQKWPVSSSQIVSHFGTSGLSVAVATAITHPLDVLKVRLQMQLVGQRGPLTGMGQVAAQVLKKEGPKALYLGLMPALMRSVLYGGLRLGLYEPSKYACNLAFGSSNILLKIASGAFSGAVATALTNPVEVLKVRLQMNANQRRGSMAEMRTIVSEEGIRALWKGVGPAMVRAAALTASQLATYDETKQVLIRWTPLDEGFHLHLLSSTVAGTVSTLVTAPMDMIKTRLMLQRESKTVGNYKNGFQCAYQVMLKEGPRALYKGGFAIFARLGPQTAITFILCEELRKLAGLDAI</sequence>